<reference evidence="2 4" key="2">
    <citation type="journal article" date="2016" name="Appl. Microbiol. Biotechnol.">
        <title>Exploiting the genome sequence of Streptomyces nodosus for enhanced antibiotic production.</title>
        <authorList>
            <person name="Sweeney P."/>
            <person name="Murphy C.D."/>
            <person name="Caffrey P."/>
        </authorList>
    </citation>
    <scope>NUCLEOTIDE SEQUENCE [LARGE SCALE GENOMIC DNA]</scope>
    <source>
        <strain evidence="2 4">ATCC 14899</strain>
    </source>
</reference>
<dbReference type="OrthoDB" id="4350218at2"/>
<dbReference type="HOGENOM" id="CLU_1420698_0_0_11"/>
<dbReference type="EMBL" id="CP023747">
    <property type="protein sequence ID" value="QEV38467.1"/>
    <property type="molecule type" value="Genomic_DNA"/>
</dbReference>
<protein>
    <recommendedName>
        <fullName evidence="6">Secreted protein</fullName>
    </recommendedName>
</protein>
<evidence type="ECO:0000313" key="4">
    <source>
        <dbReference type="Proteomes" id="UP000031526"/>
    </source>
</evidence>
<sequence length="190" mass="19809">MQQSVVPELAHTAPRPIHWVGTATAIAGVIALSSLLQPGPATAAQHHTEDRTAPAATPPDPARAHFPLDCGPDEPLVEKKATGDLDGDHRPETIALVHCDAGMGTPPDALYVLAQAAGAGEPHVVATLVDPEDRLTVTDFAVQDGAVTATLLGYSSPDVPSCCPDTRTPAEWRWNGHAFIRSTPGGTRTV</sequence>
<dbReference type="RefSeq" id="WP_043438796.1">
    <property type="nucleotide sequence ID" value="NZ_CP009313.1"/>
</dbReference>
<dbReference type="KEGG" id="snq:CP978_07825"/>
<organism evidence="2 4">
    <name type="scientific">Streptomyces nodosus</name>
    <dbReference type="NCBI Taxonomy" id="40318"/>
    <lineage>
        <taxon>Bacteria</taxon>
        <taxon>Bacillati</taxon>
        <taxon>Actinomycetota</taxon>
        <taxon>Actinomycetes</taxon>
        <taxon>Kitasatosporales</taxon>
        <taxon>Streptomycetaceae</taxon>
        <taxon>Streptomyces</taxon>
    </lineage>
</organism>
<reference evidence="3 5" key="3">
    <citation type="submission" date="2017-09" db="EMBL/GenBank/DDBJ databases">
        <title>Streptomyces genome completion.</title>
        <authorList>
            <person name="Lee N."/>
            <person name="Cho B.-K."/>
        </authorList>
    </citation>
    <scope>NUCLEOTIDE SEQUENCE [LARGE SCALE GENOMIC DNA]</scope>
    <source>
        <strain evidence="3 5">ATCC 14899</strain>
    </source>
</reference>
<dbReference type="STRING" id="40318.SNOD_07485"/>
<feature type="region of interest" description="Disordered" evidence="1">
    <location>
        <begin position="40"/>
        <end position="61"/>
    </location>
</feature>
<dbReference type="EMBL" id="CP009313">
    <property type="protein sequence ID" value="AJE39882.1"/>
    <property type="molecule type" value="Genomic_DNA"/>
</dbReference>
<keyword evidence="4" id="KW-1185">Reference proteome</keyword>
<evidence type="ECO:0000313" key="2">
    <source>
        <dbReference type="EMBL" id="AJE39882.1"/>
    </source>
</evidence>
<evidence type="ECO:0008006" key="6">
    <source>
        <dbReference type="Google" id="ProtNLM"/>
    </source>
</evidence>
<reference evidence="4" key="1">
    <citation type="submission" date="2014-09" db="EMBL/GenBank/DDBJ databases">
        <title>Sequence of the Streptomyces nodosus genome.</title>
        <authorList>
            <person name="Sweeney P."/>
            <person name="Stephens N."/>
            <person name="Murphy C."/>
            <person name="Caffrey P."/>
        </authorList>
    </citation>
    <scope>NUCLEOTIDE SEQUENCE [LARGE SCALE GENOMIC DNA]</scope>
    <source>
        <strain evidence="4">ATCC 14899</strain>
    </source>
</reference>
<dbReference type="Proteomes" id="UP000325763">
    <property type="component" value="Chromosome"/>
</dbReference>
<gene>
    <name evidence="3" type="ORF">CP978_07825</name>
    <name evidence="2" type="ORF">SNOD_07485</name>
</gene>
<proteinExistence type="predicted"/>
<dbReference type="AlphaFoldDB" id="A0A0B5DIS5"/>
<dbReference type="Proteomes" id="UP000031526">
    <property type="component" value="Chromosome"/>
</dbReference>
<evidence type="ECO:0000313" key="5">
    <source>
        <dbReference type="Proteomes" id="UP000325763"/>
    </source>
</evidence>
<evidence type="ECO:0000313" key="3">
    <source>
        <dbReference type="EMBL" id="QEV38467.1"/>
    </source>
</evidence>
<name>A0A0B5DIS5_9ACTN</name>
<accession>A0A0B5DIS5</accession>
<evidence type="ECO:0000256" key="1">
    <source>
        <dbReference type="SAM" id="MobiDB-lite"/>
    </source>
</evidence>